<dbReference type="Gene3D" id="2.30.30.90">
    <property type="match status" value="1"/>
</dbReference>
<feature type="domain" description="Ferrous iron transporter FeoA-like" evidence="2">
    <location>
        <begin position="12"/>
        <end position="82"/>
    </location>
</feature>
<dbReference type="SMART" id="SM00899">
    <property type="entry name" value="FeoA"/>
    <property type="match status" value="1"/>
</dbReference>
<protein>
    <recommendedName>
        <fullName evidence="2">Ferrous iron transporter FeoA-like domain-containing protein</fullName>
    </recommendedName>
</protein>
<dbReference type="PANTHER" id="PTHR43151:SF1">
    <property type="entry name" value="SSR2333 PROTEIN"/>
    <property type="match status" value="1"/>
</dbReference>
<dbReference type="PATRIC" id="fig|192952.21.peg.2958"/>
<dbReference type="DNASU" id="1480919"/>
<evidence type="ECO:0000259" key="2">
    <source>
        <dbReference type="SMART" id="SM00899"/>
    </source>
</evidence>
<dbReference type="InterPro" id="IPR038157">
    <property type="entry name" value="FeoA_core_dom"/>
</dbReference>
<name>Q8PTY0_METMA</name>
<evidence type="ECO:0000256" key="1">
    <source>
        <dbReference type="ARBA" id="ARBA00023004"/>
    </source>
</evidence>
<sequence length="91" mass="10038">MNRWRVNLPAQMPLTMLQEGKGCRISEVRAGAELRRRLIEMGFTPSSSVRLIGCERGNLLVNVNGARYALGKGMAMKIMVEPDSFEGAEIG</sequence>
<organism evidence="3 4">
    <name type="scientific">Methanosarcina mazei (strain ATCC BAA-159 / DSM 3647 / Goe1 / Go1 / JCM 11833 / OCM 88)</name>
    <name type="common">Methanosarcina frisia</name>
    <dbReference type="NCBI Taxonomy" id="192952"/>
    <lineage>
        <taxon>Archaea</taxon>
        <taxon>Methanobacteriati</taxon>
        <taxon>Methanobacteriota</taxon>
        <taxon>Stenosarchaea group</taxon>
        <taxon>Methanomicrobia</taxon>
        <taxon>Methanosarcinales</taxon>
        <taxon>Methanosarcinaceae</taxon>
        <taxon>Methanosarcina</taxon>
    </lineage>
</organism>
<keyword evidence="1" id="KW-0408">Iron</keyword>
<dbReference type="InterPro" id="IPR007167">
    <property type="entry name" value="Fe-transptr_FeoA-like"/>
</dbReference>
<dbReference type="EMBL" id="AE008384">
    <property type="protein sequence ID" value="AAM32273.1"/>
    <property type="molecule type" value="Genomic_DNA"/>
</dbReference>
<reference evidence="3 4" key="1">
    <citation type="journal article" date="2002" name="J. Mol. Microbiol. Biotechnol.">
        <title>The genome of Methanosarcina mazei: evidence for lateral gene transfer between Bacteria and Archaea.</title>
        <authorList>
            <person name="Deppenmeier U."/>
            <person name="Johann A."/>
            <person name="Hartsch T."/>
            <person name="Merkl R."/>
            <person name="Schmitz R.A."/>
            <person name="Martinez-Arias R."/>
            <person name="Henne A."/>
            <person name="Wiezer A."/>
            <person name="Baumer S."/>
            <person name="Jacobi C."/>
            <person name="Bruggemann H."/>
            <person name="Lienard T."/>
            <person name="Christmann A."/>
            <person name="Bomeke M."/>
            <person name="Steckel S."/>
            <person name="Bhattacharyya A."/>
            <person name="Lykidis A."/>
            <person name="Overbeek R."/>
            <person name="Klenk H.P."/>
            <person name="Gunsalus R.P."/>
            <person name="Fritz H.J."/>
            <person name="Gottschalk G."/>
        </authorList>
    </citation>
    <scope>NUCLEOTIDE SEQUENCE [LARGE SCALE GENOMIC DNA]</scope>
    <source>
        <strain evidence="4">ATCC BAA-159 / DSM 3647 / Goe1 / Go1 / JCM 11833 / OCM 88</strain>
    </source>
</reference>
<dbReference type="InterPro" id="IPR053184">
    <property type="entry name" value="FeoA-like"/>
</dbReference>
<dbReference type="GO" id="GO:0046914">
    <property type="term" value="F:transition metal ion binding"/>
    <property type="evidence" value="ECO:0007669"/>
    <property type="project" value="InterPro"/>
</dbReference>
<dbReference type="Proteomes" id="UP000000595">
    <property type="component" value="Chromosome"/>
</dbReference>
<dbReference type="KEGG" id="mma:MM_2577"/>
<dbReference type="SUPFAM" id="SSF50037">
    <property type="entry name" value="C-terminal domain of transcriptional repressors"/>
    <property type="match status" value="1"/>
</dbReference>
<dbReference type="HOGENOM" id="CLU_150646_6_3_2"/>
<proteinExistence type="predicted"/>
<evidence type="ECO:0000313" key="4">
    <source>
        <dbReference type="Proteomes" id="UP000000595"/>
    </source>
</evidence>
<dbReference type="Pfam" id="PF04023">
    <property type="entry name" value="FeoA"/>
    <property type="match status" value="1"/>
</dbReference>
<accession>Q8PTY0</accession>
<gene>
    <name evidence="3" type="ordered locus">MM_2577</name>
</gene>
<dbReference type="eggNOG" id="arCOG02102">
    <property type="taxonomic scope" value="Archaea"/>
</dbReference>
<dbReference type="InterPro" id="IPR008988">
    <property type="entry name" value="Transcriptional_repressor_C"/>
</dbReference>
<dbReference type="AlphaFoldDB" id="Q8PTY0"/>
<dbReference type="PANTHER" id="PTHR43151">
    <property type="entry name" value="FEOA FAMILY PROTEIN"/>
    <property type="match status" value="1"/>
</dbReference>
<evidence type="ECO:0000313" key="3">
    <source>
        <dbReference type="EMBL" id="AAM32273.1"/>
    </source>
</evidence>